<dbReference type="GO" id="GO:0005886">
    <property type="term" value="C:plasma membrane"/>
    <property type="evidence" value="ECO:0007669"/>
    <property type="project" value="TreeGrafter"/>
</dbReference>
<keyword evidence="11" id="KW-0902">Two-component regulatory system</keyword>
<evidence type="ECO:0000256" key="2">
    <source>
        <dbReference type="ARBA" id="ARBA00004370"/>
    </source>
</evidence>
<evidence type="ECO:0000256" key="14">
    <source>
        <dbReference type="SAM" id="Phobius"/>
    </source>
</evidence>
<organism evidence="17 18">
    <name type="scientific">Marinobacter maroccanus</name>
    <dbReference type="NCBI Taxonomy" id="2055143"/>
    <lineage>
        <taxon>Bacteria</taxon>
        <taxon>Pseudomonadati</taxon>
        <taxon>Pseudomonadota</taxon>
        <taxon>Gammaproteobacteria</taxon>
        <taxon>Pseudomonadales</taxon>
        <taxon>Marinobacteraceae</taxon>
        <taxon>Marinobacter</taxon>
    </lineage>
</organism>
<keyword evidence="10 14" id="KW-1133">Transmembrane helix</keyword>
<gene>
    <name evidence="17" type="ORF">KEHDKFFH_08985</name>
</gene>
<dbReference type="InterPro" id="IPR004358">
    <property type="entry name" value="Sig_transdc_His_kin-like_C"/>
</dbReference>
<evidence type="ECO:0000256" key="5">
    <source>
        <dbReference type="ARBA" id="ARBA00022679"/>
    </source>
</evidence>
<dbReference type="InterPro" id="IPR005467">
    <property type="entry name" value="His_kinase_dom"/>
</dbReference>
<dbReference type="PROSITE" id="PS50109">
    <property type="entry name" value="HIS_KIN"/>
    <property type="match status" value="1"/>
</dbReference>
<comment type="caution">
    <text evidence="17">The sequence shown here is derived from an EMBL/GenBank/DDBJ whole genome shotgun (WGS) entry which is preliminary data.</text>
</comment>
<dbReference type="GO" id="GO:0000155">
    <property type="term" value="F:phosphorelay sensor kinase activity"/>
    <property type="evidence" value="ECO:0007669"/>
    <property type="project" value="InterPro"/>
</dbReference>
<evidence type="ECO:0000256" key="6">
    <source>
        <dbReference type="ARBA" id="ARBA00022692"/>
    </source>
</evidence>
<keyword evidence="7" id="KW-0547">Nucleotide-binding</keyword>
<accession>A0A2S5ZAI4</accession>
<dbReference type="InterPro" id="IPR050428">
    <property type="entry name" value="TCS_sensor_his_kinase"/>
</dbReference>
<dbReference type="RefSeq" id="WP_104321612.1">
    <property type="nucleotide sequence ID" value="NZ_PSSX01000006.1"/>
</dbReference>
<evidence type="ECO:0000256" key="12">
    <source>
        <dbReference type="ARBA" id="ARBA00023136"/>
    </source>
</evidence>
<dbReference type="InterPro" id="IPR003660">
    <property type="entry name" value="HAMP_dom"/>
</dbReference>
<dbReference type="CDD" id="cd06225">
    <property type="entry name" value="HAMP"/>
    <property type="match status" value="1"/>
</dbReference>
<keyword evidence="4" id="KW-0597">Phosphoprotein</keyword>
<evidence type="ECO:0000256" key="13">
    <source>
        <dbReference type="SAM" id="Coils"/>
    </source>
</evidence>
<evidence type="ECO:0000256" key="11">
    <source>
        <dbReference type="ARBA" id="ARBA00023012"/>
    </source>
</evidence>
<name>A0A2S5ZAI4_9GAMM</name>
<reference evidence="17 18" key="1">
    <citation type="submission" date="2018-01" db="EMBL/GenBank/DDBJ databases">
        <title>Complete genome sequences of the type strains of Marinobacter flavimaris and Marinobacter maroccanus.</title>
        <authorList>
            <person name="Palau M."/>
            <person name="Boujida N."/>
            <person name="Manresa A."/>
            <person name="Minana-Galbis D."/>
        </authorList>
    </citation>
    <scope>NUCLEOTIDE SEQUENCE [LARGE SCALE GENOMIC DNA]</scope>
    <source>
        <strain evidence="17 18">N4</strain>
    </source>
</reference>
<evidence type="ECO:0000256" key="9">
    <source>
        <dbReference type="ARBA" id="ARBA00022840"/>
    </source>
</evidence>
<sequence length="451" mass="49987">MIWFKKPVSVKGTLLALLLPAGILLMALAWLVHGLLLDRMSRQFVESRLKDEVAFLEHQIRDSSGRLDTLQTGDYFQEVFHHAFAIHSDTRTIISPENWAPLLMPLVESGEEGTLRVSGAEISEAPSDILAYRKSFHVDGKPIVVIVSEDLGALSRSQAELHAWTAVVSLLLILLLVGVLWLGINLSMRPVVSLKAALKRLQDGEISRIDVRAPEEFQPLVLQLNQLLDSLDQRLERSRDALANLSHSVKTPIAAVRQILEDTDRPLPNALRQQMAGRLDDIDRQLEAEMRRSRFAGPQVGKSAYPLKQARDLLWMLGRLYPAKSYEMSTALTEERRWPIEEHDLNEVLGNLLDNAGKWSARFVELGLEEDGQGFTITVEDDGPGIPPEALETLGTRGLRLDEQTPGHGLGLAIVREITARYGGTLNFSSGSTGGFKATVHFPGTTGGKRQ</sequence>
<keyword evidence="9" id="KW-0067">ATP-binding</keyword>
<evidence type="ECO:0000313" key="18">
    <source>
        <dbReference type="Proteomes" id="UP000239917"/>
    </source>
</evidence>
<dbReference type="OrthoDB" id="9809567at2"/>
<proteinExistence type="predicted"/>
<dbReference type="Gene3D" id="3.30.565.10">
    <property type="entry name" value="Histidine kinase-like ATPase, C-terminal domain"/>
    <property type="match status" value="1"/>
</dbReference>
<dbReference type="PROSITE" id="PS50885">
    <property type="entry name" value="HAMP"/>
    <property type="match status" value="1"/>
</dbReference>
<evidence type="ECO:0000256" key="1">
    <source>
        <dbReference type="ARBA" id="ARBA00000085"/>
    </source>
</evidence>
<dbReference type="InterPro" id="IPR036890">
    <property type="entry name" value="HATPase_C_sf"/>
</dbReference>
<evidence type="ECO:0000256" key="8">
    <source>
        <dbReference type="ARBA" id="ARBA00022777"/>
    </source>
</evidence>
<dbReference type="InterPro" id="IPR058619">
    <property type="entry name" value="PhoQ/CarS-like_HATPase"/>
</dbReference>
<dbReference type="Gene3D" id="1.10.287.130">
    <property type="match status" value="1"/>
</dbReference>
<keyword evidence="13" id="KW-0175">Coiled coil</keyword>
<dbReference type="CDD" id="cd16954">
    <property type="entry name" value="HATPase_PhoQ-like"/>
    <property type="match status" value="1"/>
</dbReference>
<evidence type="ECO:0000259" key="15">
    <source>
        <dbReference type="PROSITE" id="PS50109"/>
    </source>
</evidence>
<dbReference type="Pfam" id="PF02518">
    <property type="entry name" value="HATPase_c"/>
    <property type="match status" value="1"/>
</dbReference>
<evidence type="ECO:0000256" key="7">
    <source>
        <dbReference type="ARBA" id="ARBA00022741"/>
    </source>
</evidence>
<feature type="domain" description="HAMP" evidence="16">
    <location>
        <begin position="185"/>
        <end position="236"/>
    </location>
</feature>
<dbReference type="EMBL" id="PSSX01000006">
    <property type="protein sequence ID" value="PPI84405.1"/>
    <property type="molecule type" value="Genomic_DNA"/>
</dbReference>
<keyword evidence="5" id="KW-0808">Transferase</keyword>
<dbReference type="PANTHER" id="PTHR45436">
    <property type="entry name" value="SENSOR HISTIDINE KINASE YKOH"/>
    <property type="match status" value="1"/>
</dbReference>
<dbReference type="PRINTS" id="PR00344">
    <property type="entry name" value="BCTRLSENSOR"/>
</dbReference>
<dbReference type="PANTHER" id="PTHR45436:SF5">
    <property type="entry name" value="SENSOR HISTIDINE KINASE TRCS"/>
    <property type="match status" value="1"/>
</dbReference>
<feature type="domain" description="Histidine kinase" evidence="15">
    <location>
        <begin position="244"/>
        <end position="446"/>
    </location>
</feature>
<evidence type="ECO:0000313" key="17">
    <source>
        <dbReference type="EMBL" id="PPI84405.1"/>
    </source>
</evidence>
<dbReference type="SUPFAM" id="SSF47384">
    <property type="entry name" value="Homodimeric domain of signal transducing histidine kinase"/>
    <property type="match status" value="1"/>
</dbReference>
<dbReference type="Proteomes" id="UP000239917">
    <property type="component" value="Unassembled WGS sequence"/>
</dbReference>
<keyword evidence="12 14" id="KW-0472">Membrane</keyword>
<dbReference type="SUPFAM" id="SSF55874">
    <property type="entry name" value="ATPase domain of HSP90 chaperone/DNA topoisomerase II/histidine kinase"/>
    <property type="match status" value="1"/>
</dbReference>
<feature type="transmembrane region" description="Helical" evidence="14">
    <location>
        <begin position="161"/>
        <end position="184"/>
    </location>
</feature>
<evidence type="ECO:0000256" key="3">
    <source>
        <dbReference type="ARBA" id="ARBA00012438"/>
    </source>
</evidence>
<dbReference type="InterPro" id="IPR003594">
    <property type="entry name" value="HATPase_dom"/>
</dbReference>
<keyword evidence="6 14" id="KW-0812">Transmembrane</keyword>
<evidence type="ECO:0000259" key="16">
    <source>
        <dbReference type="PROSITE" id="PS50885"/>
    </source>
</evidence>
<dbReference type="InterPro" id="IPR036097">
    <property type="entry name" value="HisK_dim/P_sf"/>
</dbReference>
<dbReference type="EC" id="2.7.13.3" evidence="3"/>
<evidence type="ECO:0000256" key="4">
    <source>
        <dbReference type="ARBA" id="ARBA00022553"/>
    </source>
</evidence>
<evidence type="ECO:0000256" key="10">
    <source>
        <dbReference type="ARBA" id="ARBA00022989"/>
    </source>
</evidence>
<dbReference type="SMART" id="SM00387">
    <property type="entry name" value="HATPase_c"/>
    <property type="match status" value="1"/>
</dbReference>
<keyword evidence="18" id="KW-1185">Reference proteome</keyword>
<comment type="catalytic activity">
    <reaction evidence="1">
        <text>ATP + protein L-histidine = ADP + protein N-phospho-L-histidine.</text>
        <dbReference type="EC" id="2.7.13.3"/>
    </reaction>
</comment>
<dbReference type="AlphaFoldDB" id="A0A2S5ZAI4"/>
<comment type="subcellular location">
    <subcellularLocation>
        <location evidence="2">Membrane</location>
    </subcellularLocation>
</comment>
<keyword evidence="8 17" id="KW-0418">Kinase</keyword>
<protein>
    <recommendedName>
        <fullName evidence="3">histidine kinase</fullName>
        <ecNumber evidence="3">2.7.13.3</ecNumber>
    </recommendedName>
</protein>
<feature type="coiled-coil region" evidence="13">
    <location>
        <begin position="221"/>
        <end position="248"/>
    </location>
</feature>